<reference evidence="2" key="1">
    <citation type="submission" date="2021-02" db="EMBL/GenBank/DDBJ databases">
        <authorList>
            <person name="Cremers G."/>
            <person name="Picone N."/>
        </authorList>
    </citation>
    <scope>NUCLEOTIDE SEQUENCE</scope>
    <source>
        <strain evidence="2">PQ17</strain>
    </source>
</reference>
<protein>
    <submittedName>
        <fullName evidence="2">Uncharacterized protein</fullName>
    </submittedName>
</protein>
<dbReference type="EMBL" id="CAJNOB010000047">
    <property type="protein sequence ID" value="CAF0703143.1"/>
    <property type="molecule type" value="Genomic_DNA"/>
</dbReference>
<dbReference type="Proteomes" id="UP000663859">
    <property type="component" value="Unassembled WGS sequence"/>
</dbReference>
<feature type="compositionally biased region" description="Polar residues" evidence="1">
    <location>
        <begin position="8"/>
        <end position="17"/>
    </location>
</feature>
<gene>
    <name evidence="2" type="ORF">MPNT_510004</name>
</gene>
<evidence type="ECO:0000256" key="1">
    <source>
        <dbReference type="SAM" id="MobiDB-lite"/>
    </source>
</evidence>
<proteinExistence type="predicted"/>
<feature type="region of interest" description="Disordered" evidence="1">
    <location>
        <begin position="1"/>
        <end position="21"/>
    </location>
</feature>
<keyword evidence="3" id="KW-1185">Reference proteome</keyword>
<evidence type="ECO:0000313" key="3">
    <source>
        <dbReference type="Proteomes" id="UP000663859"/>
    </source>
</evidence>
<accession>A0A8J2BS00</accession>
<organism evidence="2 3">
    <name type="scientific">Candidatus Methylacidithermus pantelleriae</name>
    <dbReference type="NCBI Taxonomy" id="2744239"/>
    <lineage>
        <taxon>Bacteria</taxon>
        <taxon>Pseudomonadati</taxon>
        <taxon>Verrucomicrobiota</taxon>
        <taxon>Methylacidiphilae</taxon>
        <taxon>Methylacidiphilales</taxon>
        <taxon>Methylacidiphilaceae</taxon>
        <taxon>Candidatus Methylacidithermus</taxon>
    </lineage>
</organism>
<dbReference type="AlphaFoldDB" id="A0A8J2BS00"/>
<sequence length="89" mass="9640">MHRPVGPKSSSPGNDCFSQEYPERQLRVTAVAEVALGKRAMGALGRAARVSGEGMRRRMKNQHGGPIWWAVLVPNGPTTAPCGAERETR</sequence>
<evidence type="ECO:0000313" key="2">
    <source>
        <dbReference type="EMBL" id="CAF0703143.1"/>
    </source>
</evidence>
<comment type="caution">
    <text evidence="2">The sequence shown here is derived from an EMBL/GenBank/DDBJ whole genome shotgun (WGS) entry which is preliminary data.</text>
</comment>
<name>A0A8J2BS00_9BACT</name>